<organism evidence="1 2">
    <name type="scientific">Lottia gigantea</name>
    <name type="common">Giant owl limpet</name>
    <dbReference type="NCBI Taxonomy" id="225164"/>
    <lineage>
        <taxon>Eukaryota</taxon>
        <taxon>Metazoa</taxon>
        <taxon>Spiralia</taxon>
        <taxon>Lophotrochozoa</taxon>
        <taxon>Mollusca</taxon>
        <taxon>Gastropoda</taxon>
        <taxon>Patellogastropoda</taxon>
        <taxon>Lottioidea</taxon>
        <taxon>Lottiidae</taxon>
        <taxon>Lottia</taxon>
    </lineage>
</organism>
<dbReference type="RefSeq" id="XP_009050046.1">
    <property type="nucleotide sequence ID" value="XM_009051798.1"/>
</dbReference>
<reference evidence="1 2" key="1">
    <citation type="journal article" date="2013" name="Nature">
        <title>Insights into bilaterian evolution from three spiralian genomes.</title>
        <authorList>
            <person name="Simakov O."/>
            <person name="Marletaz F."/>
            <person name="Cho S.J."/>
            <person name="Edsinger-Gonzales E."/>
            <person name="Havlak P."/>
            <person name="Hellsten U."/>
            <person name="Kuo D.H."/>
            <person name="Larsson T."/>
            <person name="Lv J."/>
            <person name="Arendt D."/>
            <person name="Savage R."/>
            <person name="Osoegawa K."/>
            <person name="de Jong P."/>
            <person name="Grimwood J."/>
            <person name="Chapman J.A."/>
            <person name="Shapiro H."/>
            <person name="Aerts A."/>
            <person name="Otillar R.P."/>
            <person name="Terry A.Y."/>
            <person name="Boore J.L."/>
            <person name="Grigoriev I.V."/>
            <person name="Lindberg D.R."/>
            <person name="Seaver E.C."/>
            <person name="Weisblat D.A."/>
            <person name="Putnam N.H."/>
            <person name="Rokhsar D.S."/>
        </authorList>
    </citation>
    <scope>NUCLEOTIDE SEQUENCE [LARGE SCALE GENOMIC DNA]</scope>
</reference>
<dbReference type="HOGENOM" id="CLU_023431_1_0_1"/>
<evidence type="ECO:0000313" key="1">
    <source>
        <dbReference type="EMBL" id="ESO99255.1"/>
    </source>
</evidence>
<protein>
    <submittedName>
        <fullName evidence="1">Uncharacterized protein</fullName>
    </submittedName>
</protein>
<dbReference type="GeneID" id="20242501"/>
<evidence type="ECO:0000313" key="2">
    <source>
        <dbReference type="Proteomes" id="UP000030746"/>
    </source>
</evidence>
<dbReference type="EMBL" id="KB201038">
    <property type="protein sequence ID" value="ESO99255.1"/>
    <property type="molecule type" value="Genomic_DNA"/>
</dbReference>
<dbReference type="Proteomes" id="UP000030746">
    <property type="component" value="Unassembled WGS sequence"/>
</dbReference>
<dbReference type="KEGG" id="lgi:LOTGIDRAFT_173743"/>
<name>V4AVZ6_LOTGI</name>
<gene>
    <name evidence="1" type="ORF">LOTGIDRAFT_173743</name>
</gene>
<dbReference type="AlphaFoldDB" id="V4AVZ6"/>
<proteinExistence type="predicted"/>
<accession>V4AVZ6</accession>
<sequence length="290" mass="34112">MANKFGLGSLPLESKNLMTTFINKAKPFFVDQIGDTLQGDIDMNNFKTTNLKFPGNDNDAVNKKYLLDQINAIQIDKDHVENRINEVKRYLRRNIKNLVDEPKLQQELMSLKRLIQLDKTNTFKMEVENDKDIIGIKDLDMILETENPPSTNIVKIPRRLHVHGKIESTSHEFLRTTDFEYVKLYFALGEKYTSIDVHKSQQEREFIVHVSFAEDFILEGGGFIFRAKINIEKEKRKYSYHLKEDHTKKEMSLVRVNVFTFNTRKYNNAMPNKRALYDIPWFHLSEIHLI</sequence>
<dbReference type="CTD" id="20242501"/>
<keyword evidence="2" id="KW-1185">Reference proteome</keyword>